<reference evidence="1" key="1">
    <citation type="submission" date="2014-12" db="EMBL/GenBank/DDBJ databases">
        <title>Insight into the proteome of Arion vulgaris.</title>
        <authorList>
            <person name="Aradska J."/>
            <person name="Bulat T."/>
            <person name="Smidak R."/>
            <person name="Sarate P."/>
            <person name="Gangsoo J."/>
            <person name="Sialana F."/>
            <person name="Bilban M."/>
            <person name="Lubec G."/>
        </authorList>
    </citation>
    <scope>NUCLEOTIDE SEQUENCE</scope>
    <source>
        <tissue evidence="1">Skin</tissue>
    </source>
</reference>
<evidence type="ECO:0000313" key="1">
    <source>
        <dbReference type="EMBL" id="CEK99923.1"/>
    </source>
</evidence>
<dbReference type="EMBL" id="HACG01053052">
    <property type="protein sequence ID" value="CEK99923.1"/>
    <property type="molecule type" value="Transcribed_RNA"/>
</dbReference>
<protein>
    <submittedName>
        <fullName evidence="1">Uncharacterized protein</fullName>
    </submittedName>
</protein>
<feature type="non-terminal residue" evidence="1">
    <location>
        <position position="1"/>
    </location>
</feature>
<name>A0A0B7C410_9EUPU</name>
<dbReference type="AlphaFoldDB" id="A0A0B7C410"/>
<feature type="non-terminal residue" evidence="1">
    <location>
        <position position="66"/>
    </location>
</feature>
<sequence>LPISELHINKTAAKARRKLAIQRKLSGITWRASKKYLEISHPMENRLQNLAMEWLKRINFIQRSKT</sequence>
<gene>
    <name evidence="1" type="primary">ORF222452</name>
</gene>
<organism evidence="1">
    <name type="scientific">Arion vulgaris</name>
    <dbReference type="NCBI Taxonomy" id="1028688"/>
    <lineage>
        <taxon>Eukaryota</taxon>
        <taxon>Metazoa</taxon>
        <taxon>Spiralia</taxon>
        <taxon>Lophotrochozoa</taxon>
        <taxon>Mollusca</taxon>
        <taxon>Gastropoda</taxon>
        <taxon>Heterobranchia</taxon>
        <taxon>Euthyneura</taxon>
        <taxon>Panpulmonata</taxon>
        <taxon>Eupulmonata</taxon>
        <taxon>Stylommatophora</taxon>
        <taxon>Helicina</taxon>
        <taxon>Arionoidea</taxon>
        <taxon>Arionidae</taxon>
        <taxon>Arion</taxon>
    </lineage>
</organism>
<accession>A0A0B7C410</accession>
<proteinExistence type="predicted"/>